<keyword evidence="2" id="KW-1185">Reference proteome</keyword>
<protein>
    <submittedName>
        <fullName evidence="1">6-phosphogluconate dehydrogenase domain 2-containing protein</fullName>
    </submittedName>
</protein>
<gene>
    <name evidence="1" type="ORF">IHE45_01G059000</name>
</gene>
<name>A0ACB7WUR1_DIOAL</name>
<evidence type="ECO:0000313" key="1">
    <source>
        <dbReference type="EMBL" id="KAH7692321.1"/>
    </source>
</evidence>
<reference evidence="2" key="1">
    <citation type="journal article" date="2022" name="Nat. Commun.">
        <title>Chromosome evolution and the genetic basis of agronomically important traits in greater yam.</title>
        <authorList>
            <person name="Bredeson J.V."/>
            <person name="Lyons J.B."/>
            <person name="Oniyinde I.O."/>
            <person name="Okereke N.R."/>
            <person name="Kolade O."/>
            <person name="Nnabue I."/>
            <person name="Nwadili C.O."/>
            <person name="Hribova E."/>
            <person name="Parker M."/>
            <person name="Nwogha J."/>
            <person name="Shu S."/>
            <person name="Carlson J."/>
            <person name="Kariba R."/>
            <person name="Muthemba S."/>
            <person name="Knop K."/>
            <person name="Barton G.J."/>
            <person name="Sherwood A.V."/>
            <person name="Lopez-Montes A."/>
            <person name="Asiedu R."/>
            <person name="Jamnadass R."/>
            <person name="Muchugi A."/>
            <person name="Goodstein D."/>
            <person name="Egesi C.N."/>
            <person name="Featherston J."/>
            <person name="Asfaw A."/>
            <person name="Simpson G.G."/>
            <person name="Dolezel J."/>
            <person name="Hendre P.S."/>
            <person name="Van Deynze A."/>
            <person name="Kumar P.L."/>
            <person name="Obidiegwu J.E."/>
            <person name="Bhattacharjee R."/>
            <person name="Rokhsar D.S."/>
        </authorList>
    </citation>
    <scope>NUCLEOTIDE SEQUENCE [LARGE SCALE GENOMIC DNA]</scope>
    <source>
        <strain evidence="2">cv. TDa95/00328</strain>
    </source>
</reference>
<organism evidence="1 2">
    <name type="scientific">Dioscorea alata</name>
    <name type="common">Purple yam</name>
    <dbReference type="NCBI Taxonomy" id="55571"/>
    <lineage>
        <taxon>Eukaryota</taxon>
        <taxon>Viridiplantae</taxon>
        <taxon>Streptophyta</taxon>
        <taxon>Embryophyta</taxon>
        <taxon>Tracheophyta</taxon>
        <taxon>Spermatophyta</taxon>
        <taxon>Magnoliopsida</taxon>
        <taxon>Liliopsida</taxon>
        <taxon>Dioscoreales</taxon>
        <taxon>Dioscoreaceae</taxon>
        <taxon>Dioscorea</taxon>
    </lineage>
</organism>
<accession>A0ACB7WUR1</accession>
<sequence length="295" mass="33975">MATWDQLGELATVAQLTGLDAVKLIGMIVKAAATARMHRKNCRQFAQHLKLIGNLLEQLKVSELKKYPETREPLEQLEDALRRSYVLVDSCQNRSYLYLLAMGWSLVYQFRKAQSEIDRYLRIVPLISLVDNARVRERLAYIERDECEYTLDEEDKRVQEVILDPNPSKNHTMVLKKSLSCNYPNLSLNKALQKENEMLQLELQRSQANMDVSQCEVIQHLLGMTETVGCSLSEKDSDLKSSKKIQAEYLDSNYDKVYSYNGNYKSKHSEPYMDSRSNSIAFIAKCILTSHAIFM</sequence>
<proteinExistence type="predicted"/>
<evidence type="ECO:0000313" key="2">
    <source>
        <dbReference type="Proteomes" id="UP000827976"/>
    </source>
</evidence>
<dbReference type="EMBL" id="CM037011">
    <property type="protein sequence ID" value="KAH7692321.1"/>
    <property type="molecule type" value="Genomic_DNA"/>
</dbReference>
<comment type="caution">
    <text evidence="1">The sequence shown here is derived from an EMBL/GenBank/DDBJ whole genome shotgun (WGS) entry which is preliminary data.</text>
</comment>
<dbReference type="Proteomes" id="UP000827976">
    <property type="component" value="Chromosome 1"/>
</dbReference>